<accession>A0A7W0CNT2</accession>
<evidence type="ECO:0000313" key="3">
    <source>
        <dbReference type="Proteomes" id="UP000530928"/>
    </source>
</evidence>
<evidence type="ECO:0000313" key="2">
    <source>
        <dbReference type="EMBL" id="MBA2894452.1"/>
    </source>
</evidence>
<evidence type="ECO:0000256" key="1">
    <source>
        <dbReference type="SAM" id="MobiDB-lite"/>
    </source>
</evidence>
<keyword evidence="3" id="KW-1185">Reference proteome</keyword>
<gene>
    <name evidence="2" type="ORF">HNR30_005824</name>
</gene>
<name>A0A7W0CNT2_9ACTN</name>
<dbReference type="RefSeq" id="WP_281389844.1">
    <property type="nucleotide sequence ID" value="NZ_BAABAM010000004.1"/>
</dbReference>
<protein>
    <submittedName>
        <fullName evidence="2">Uncharacterized protein</fullName>
    </submittedName>
</protein>
<dbReference type="EMBL" id="JACDUR010000006">
    <property type="protein sequence ID" value="MBA2894452.1"/>
    <property type="molecule type" value="Genomic_DNA"/>
</dbReference>
<proteinExistence type="predicted"/>
<organism evidence="2 3">
    <name type="scientific">Nonomuraea soli</name>
    <dbReference type="NCBI Taxonomy" id="1032476"/>
    <lineage>
        <taxon>Bacteria</taxon>
        <taxon>Bacillati</taxon>
        <taxon>Actinomycetota</taxon>
        <taxon>Actinomycetes</taxon>
        <taxon>Streptosporangiales</taxon>
        <taxon>Streptosporangiaceae</taxon>
        <taxon>Nonomuraea</taxon>
    </lineage>
</organism>
<sequence>MRERSQLVLDHAAAVDRLRAARRDAGLPDDSPPAAARGGGR</sequence>
<feature type="region of interest" description="Disordered" evidence="1">
    <location>
        <begin position="20"/>
        <end position="41"/>
    </location>
</feature>
<dbReference type="Proteomes" id="UP000530928">
    <property type="component" value="Unassembled WGS sequence"/>
</dbReference>
<dbReference type="AlphaFoldDB" id="A0A7W0CNT2"/>
<comment type="caution">
    <text evidence="2">The sequence shown here is derived from an EMBL/GenBank/DDBJ whole genome shotgun (WGS) entry which is preliminary data.</text>
</comment>
<reference evidence="2 3" key="1">
    <citation type="submission" date="2020-07" db="EMBL/GenBank/DDBJ databases">
        <title>Genomic Encyclopedia of Type Strains, Phase IV (KMG-IV): sequencing the most valuable type-strain genomes for metagenomic binning, comparative biology and taxonomic classification.</title>
        <authorList>
            <person name="Goeker M."/>
        </authorList>
    </citation>
    <scope>NUCLEOTIDE SEQUENCE [LARGE SCALE GENOMIC DNA]</scope>
    <source>
        <strain evidence="2 3">DSM 45533</strain>
    </source>
</reference>